<keyword evidence="3" id="KW-0489">Methyltransferase</keyword>
<dbReference type="InterPro" id="IPR035451">
    <property type="entry name" value="Ada-like_dom_sf"/>
</dbReference>
<dbReference type="Pfam" id="PF02805">
    <property type="entry name" value="Ada_Zn_binding"/>
    <property type="match status" value="1"/>
</dbReference>
<proteinExistence type="predicted"/>
<dbReference type="GO" id="GO:0008168">
    <property type="term" value="F:methyltransferase activity"/>
    <property type="evidence" value="ECO:0007669"/>
    <property type="project" value="UniProtKB-KW"/>
</dbReference>
<keyword evidence="3" id="KW-0808">Transferase</keyword>
<dbReference type="Proteomes" id="UP001235840">
    <property type="component" value="Unassembled WGS sequence"/>
</dbReference>
<evidence type="ECO:0000259" key="2">
    <source>
        <dbReference type="Pfam" id="PF02805"/>
    </source>
</evidence>
<evidence type="ECO:0000313" key="4">
    <source>
        <dbReference type="Proteomes" id="UP001235840"/>
    </source>
</evidence>
<dbReference type="InterPro" id="IPR004026">
    <property type="entry name" value="Ada_DNA_repair_Zn-bd"/>
</dbReference>
<evidence type="ECO:0000256" key="1">
    <source>
        <dbReference type="ARBA" id="ARBA00023159"/>
    </source>
</evidence>
<organism evidence="3 4">
    <name type="scientific">Caldalkalibacillus horti</name>
    <dbReference type="NCBI Taxonomy" id="77523"/>
    <lineage>
        <taxon>Bacteria</taxon>
        <taxon>Bacillati</taxon>
        <taxon>Bacillota</taxon>
        <taxon>Bacilli</taxon>
        <taxon>Bacillales</taxon>
        <taxon>Bacillaceae</taxon>
        <taxon>Caldalkalibacillus</taxon>
    </lineage>
</organism>
<reference evidence="3 4" key="1">
    <citation type="submission" date="2023-07" db="EMBL/GenBank/DDBJ databases">
        <title>Genomic Encyclopedia of Type Strains, Phase IV (KMG-IV): sequencing the most valuable type-strain genomes for metagenomic binning, comparative biology and taxonomic classification.</title>
        <authorList>
            <person name="Goeker M."/>
        </authorList>
    </citation>
    <scope>NUCLEOTIDE SEQUENCE [LARGE SCALE GENOMIC DNA]</scope>
    <source>
        <strain evidence="3 4">DSM 12751</strain>
    </source>
</reference>
<name>A0ABT9W4M9_9BACI</name>
<comment type="caution">
    <text evidence="3">The sequence shown here is derived from an EMBL/GenBank/DDBJ whole genome shotgun (WGS) entry which is preliminary data.</text>
</comment>
<accession>A0ABT9W4M9</accession>
<sequence>MVTTNINLSFEEMWERIMTCDRKYDGLFFTAVKTTKIYCRPSCRSSWFKSLLFGALIQTRDR</sequence>
<feature type="domain" description="Ada DNA repair metal-binding" evidence="2">
    <location>
        <begin position="12"/>
        <end position="45"/>
    </location>
</feature>
<dbReference type="GO" id="GO:0032259">
    <property type="term" value="P:methylation"/>
    <property type="evidence" value="ECO:0007669"/>
    <property type="project" value="UniProtKB-KW"/>
</dbReference>
<dbReference type="Gene3D" id="3.40.10.10">
    <property type="entry name" value="DNA Methylphosphotriester Repair Domain"/>
    <property type="match status" value="1"/>
</dbReference>
<keyword evidence="1" id="KW-0010">Activator</keyword>
<protein>
    <submittedName>
        <fullName evidence="3">Methylphosphotriester-DNA--protein-cysteine methyltransferase</fullName>
    </submittedName>
</protein>
<dbReference type="SUPFAM" id="SSF57884">
    <property type="entry name" value="Ada DNA repair protein, N-terminal domain (N-Ada 10)"/>
    <property type="match status" value="1"/>
</dbReference>
<dbReference type="EMBL" id="JAUSTY010000022">
    <property type="protein sequence ID" value="MDQ0168019.1"/>
    <property type="molecule type" value="Genomic_DNA"/>
</dbReference>
<evidence type="ECO:0000313" key="3">
    <source>
        <dbReference type="EMBL" id="MDQ0168019.1"/>
    </source>
</evidence>
<keyword evidence="4" id="KW-1185">Reference proteome</keyword>
<gene>
    <name evidence="3" type="ORF">J2S11_003949</name>
</gene>